<evidence type="ECO:0000256" key="1">
    <source>
        <dbReference type="SAM" id="Phobius"/>
    </source>
</evidence>
<keyword evidence="3" id="KW-1185">Reference proteome</keyword>
<name>A0A3N4KM94_9PEZI</name>
<evidence type="ECO:0000313" key="2">
    <source>
        <dbReference type="EMBL" id="RPB10538.1"/>
    </source>
</evidence>
<keyword evidence="1" id="KW-0472">Membrane</keyword>
<gene>
    <name evidence="2" type="ORF">P167DRAFT_247344</name>
</gene>
<reference evidence="2 3" key="1">
    <citation type="journal article" date="2018" name="Nat. Ecol. Evol.">
        <title>Pezizomycetes genomes reveal the molecular basis of ectomycorrhizal truffle lifestyle.</title>
        <authorList>
            <person name="Murat C."/>
            <person name="Payen T."/>
            <person name="Noel B."/>
            <person name="Kuo A."/>
            <person name="Morin E."/>
            <person name="Chen J."/>
            <person name="Kohler A."/>
            <person name="Krizsan K."/>
            <person name="Balestrini R."/>
            <person name="Da Silva C."/>
            <person name="Montanini B."/>
            <person name="Hainaut M."/>
            <person name="Levati E."/>
            <person name="Barry K.W."/>
            <person name="Belfiori B."/>
            <person name="Cichocki N."/>
            <person name="Clum A."/>
            <person name="Dockter R.B."/>
            <person name="Fauchery L."/>
            <person name="Guy J."/>
            <person name="Iotti M."/>
            <person name="Le Tacon F."/>
            <person name="Lindquist E.A."/>
            <person name="Lipzen A."/>
            <person name="Malagnac F."/>
            <person name="Mello A."/>
            <person name="Molinier V."/>
            <person name="Miyauchi S."/>
            <person name="Poulain J."/>
            <person name="Riccioni C."/>
            <person name="Rubini A."/>
            <person name="Sitrit Y."/>
            <person name="Splivallo R."/>
            <person name="Traeger S."/>
            <person name="Wang M."/>
            <person name="Zifcakova L."/>
            <person name="Wipf D."/>
            <person name="Zambonelli A."/>
            <person name="Paolocci F."/>
            <person name="Nowrousian M."/>
            <person name="Ottonello S."/>
            <person name="Baldrian P."/>
            <person name="Spatafora J.W."/>
            <person name="Henrissat B."/>
            <person name="Nagy L.G."/>
            <person name="Aury J.M."/>
            <person name="Wincker P."/>
            <person name="Grigoriev I.V."/>
            <person name="Bonfante P."/>
            <person name="Martin F.M."/>
        </authorList>
    </citation>
    <scope>NUCLEOTIDE SEQUENCE [LARGE SCALE GENOMIC DNA]</scope>
    <source>
        <strain evidence="2 3">CCBAS932</strain>
    </source>
</reference>
<feature type="transmembrane region" description="Helical" evidence="1">
    <location>
        <begin position="20"/>
        <end position="41"/>
    </location>
</feature>
<keyword evidence="1" id="KW-0812">Transmembrane</keyword>
<dbReference type="AlphaFoldDB" id="A0A3N4KM94"/>
<dbReference type="EMBL" id="ML119142">
    <property type="protein sequence ID" value="RPB10538.1"/>
    <property type="molecule type" value="Genomic_DNA"/>
</dbReference>
<proteinExistence type="predicted"/>
<dbReference type="Proteomes" id="UP000277580">
    <property type="component" value="Unassembled WGS sequence"/>
</dbReference>
<protein>
    <submittedName>
        <fullName evidence="2">Uncharacterized protein</fullName>
    </submittedName>
</protein>
<organism evidence="2 3">
    <name type="scientific">Morchella conica CCBAS932</name>
    <dbReference type="NCBI Taxonomy" id="1392247"/>
    <lineage>
        <taxon>Eukaryota</taxon>
        <taxon>Fungi</taxon>
        <taxon>Dikarya</taxon>
        <taxon>Ascomycota</taxon>
        <taxon>Pezizomycotina</taxon>
        <taxon>Pezizomycetes</taxon>
        <taxon>Pezizales</taxon>
        <taxon>Morchellaceae</taxon>
        <taxon>Morchella</taxon>
    </lineage>
</organism>
<keyword evidence="1" id="KW-1133">Transmembrane helix</keyword>
<sequence>MIERTNTRTPNFLFSSFDLLSPLALSWIFFILRCVPCMQLGKRTGRERRSLRGCG</sequence>
<accession>A0A3N4KM94</accession>
<dbReference type="InParanoid" id="A0A3N4KM94"/>
<evidence type="ECO:0000313" key="3">
    <source>
        <dbReference type="Proteomes" id="UP000277580"/>
    </source>
</evidence>